<keyword evidence="4" id="KW-1003">Cell membrane</keyword>
<dbReference type="CDD" id="cd16917">
    <property type="entry name" value="HATPase_UhpB-NarQ-NarX-like"/>
    <property type="match status" value="1"/>
</dbReference>
<keyword evidence="9" id="KW-0067">ATP-binding</keyword>
<dbReference type="InterPro" id="IPR050482">
    <property type="entry name" value="Sensor_HK_TwoCompSys"/>
</dbReference>
<dbReference type="PANTHER" id="PTHR24421">
    <property type="entry name" value="NITRATE/NITRITE SENSOR PROTEIN NARX-RELATED"/>
    <property type="match status" value="1"/>
</dbReference>
<reference evidence="16 17" key="1">
    <citation type="submission" date="2020-01" db="EMBL/GenBank/DDBJ databases">
        <title>Paenibacillus soybeanensis sp. nov. isolated from the nodules of soybean (Glycine max(L.) Merr).</title>
        <authorList>
            <person name="Wang H."/>
        </authorList>
    </citation>
    <scope>NUCLEOTIDE SEQUENCE [LARGE SCALE GENOMIC DNA]</scope>
    <source>
        <strain evidence="16 17">DSM 23054</strain>
    </source>
</reference>
<protein>
    <recommendedName>
        <fullName evidence="3">histidine kinase</fullName>
        <ecNumber evidence="3">2.7.13.3</ecNumber>
    </recommendedName>
</protein>
<dbReference type="InterPro" id="IPR003594">
    <property type="entry name" value="HATPase_dom"/>
</dbReference>
<evidence type="ECO:0000256" key="4">
    <source>
        <dbReference type="ARBA" id="ARBA00022475"/>
    </source>
</evidence>
<gene>
    <name evidence="16" type="ORF">GT003_28640</name>
</gene>
<dbReference type="PROSITE" id="PS50109">
    <property type="entry name" value="HIS_KIN"/>
    <property type="match status" value="1"/>
</dbReference>
<dbReference type="GO" id="GO:0005886">
    <property type="term" value="C:plasma membrane"/>
    <property type="evidence" value="ECO:0007669"/>
    <property type="project" value="UniProtKB-SubCell"/>
</dbReference>
<evidence type="ECO:0000256" key="14">
    <source>
        <dbReference type="SAM" id="Phobius"/>
    </source>
</evidence>
<dbReference type="Gene3D" id="1.20.5.1930">
    <property type="match status" value="1"/>
</dbReference>
<dbReference type="InterPro" id="IPR011712">
    <property type="entry name" value="Sig_transdc_His_kin_sub3_dim/P"/>
</dbReference>
<name>A0A7X4YUS0_9BACL</name>
<dbReference type="GO" id="GO:0046983">
    <property type="term" value="F:protein dimerization activity"/>
    <property type="evidence" value="ECO:0007669"/>
    <property type="project" value="InterPro"/>
</dbReference>
<dbReference type="InterPro" id="IPR036890">
    <property type="entry name" value="HATPase_C_sf"/>
</dbReference>
<keyword evidence="7" id="KW-0547">Nucleotide-binding</keyword>
<comment type="subcellular location">
    <subcellularLocation>
        <location evidence="2">Cell membrane</location>
        <topology evidence="2">Multi-pass membrane protein</topology>
    </subcellularLocation>
</comment>
<dbReference type="Pfam" id="PF02518">
    <property type="entry name" value="HATPase_c"/>
    <property type="match status" value="1"/>
</dbReference>
<evidence type="ECO:0000313" key="16">
    <source>
        <dbReference type="EMBL" id="NBC72952.1"/>
    </source>
</evidence>
<evidence type="ECO:0000256" key="3">
    <source>
        <dbReference type="ARBA" id="ARBA00012438"/>
    </source>
</evidence>
<evidence type="ECO:0000256" key="12">
    <source>
        <dbReference type="ARBA" id="ARBA00023136"/>
    </source>
</evidence>
<evidence type="ECO:0000256" key="11">
    <source>
        <dbReference type="ARBA" id="ARBA00023012"/>
    </source>
</evidence>
<evidence type="ECO:0000256" key="9">
    <source>
        <dbReference type="ARBA" id="ARBA00022840"/>
    </source>
</evidence>
<organism evidence="16 17">
    <name type="scientific">Paenibacillus sacheonensis</name>
    <dbReference type="NCBI Taxonomy" id="742054"/>
    <lineage>
        <taxon>Bacteria</taxon>
        <taxon>Bacillati</taxon>
        <taxon>Bacillota</taxon>
        <taxon>Bacilli</taxon>
        <taxon>Bacillales</taxon>
        <taxon>Paenibacillaceae</taxon>
        <taxon>Paenibacillus</taxon>
    </lineage>
</organism>
<evidence type="ECO:0000256" key="8">
    <source>
        <dbReference type="ARBA" id="ARBA00022777"/>
    </source>
</evidence>
<comment type="catalytic activity">
    <reaction evidence="1">
        <text>ATP + protein L-histidine = ADP + protein N-phospho-L-histidine.</text>
        <dbReference type="EC" id="2.7.13.3"/>
    </reaction>
</comment>
<comment type="caution">
    <text evidence="16">The sequence shown here is derived from an EMBL/GenBank/DDBJ whole genome shotgun (WGS) entry which is preliminary data.</text>
</comment>
<keyword evidence="5" id="KW-0808">Transferase</keyword>
<evidence type="ECO:0000256" key="13">
    <source>
        <dbReference type="SAM" id="MobiDB-lite"/>
    </source>
</evidence>
<dbReference type="EC" id="2.7.13.3" evidence="3"/>
<feature type="transmembrane region" description="Helical" evidence="14">
    <location>
        <begin position="65"/>
        <end position="85"/>
    </location>
</feature>
<dbReference type="GO" id="GO:0005524">
    <property type="term" value="F:ATP binding"/>
    <property type="evidence" value="ECO:0007669"/>
    <property type="project" value="UniProtKB-KW"/>
</dbReference>
<evidence type="ECO:0000313" key="17">
    <source>
        <dbReference type="Proteomes" id="UP000558113"/>
    </source>
</evidence>
<feature type="transmembrane region" description="Helical" evidence="14">
    <location>
        <begin position="35"/>
        <end position="59"/>
    </location>
</feature>
<accession>A0A7X4YUS0</accession>
<proteinExistence type="predicted"/>
<dbReference type="InterPro" id="IPR005467">
    <property type="entry name" value="His_kinase_dom"/>
</dbReference>
<evidence type="ECO:0000256" key="7">
    <source>
        <dbReference type="ARBA" id="ARBA00022741"/>
    </source>
</evidence>
<feature type="domain" description="Histidine kinase" evidence="15">
    <location>
        <begin position="145"/>
        <end position="339"/>
    </location>
</feature>
<dbReference type="PANTHER" id="PTHR24421:SF37">
    <property type="entry name" value="SENSOR HISTIDINE KINASE NARS"/>
    <property type="match status" value="1"/>
</dbReference>
<evidence type="ECO:0000256" key="5">
    <source>
        <dbReference type="ARBA" id="ARBA00022679"/>
    </source>
</evidence>
<keyword evidence="17" id="KW-1185">Reference proteome</keyword>
<evidence type="ECO:0000256" key="1">
    <source>
        <dbReference type="ARBA" id="ARBA00000085"/>
    </source>
</evidence>
<dbReference type="Proteomes" id="UP000558113">
    <property type="component" value="Unassembled WGS sequence"/>
</dbReference>
<evidence type="ECO:0000256" key="2">
    <source>
        <dbReference type="ARBA" id="ARBA00004651"/>
    </source>
</evidence>
<dbReference type="SUPFAM" id="SSF55874">
    <property type="entry name" value="ATPase domain of HSP90 chaperone/DNA topoisomerase II/histidine kinase"/>
    <property type="match status" value="1"/>
</dbReference>
<evidence type="ECO:0000259" key="15">
    <source>
        <dbReference type="PROSITE" id="PS50109"/>
    </source>
</evidence>
<dbReference type="SMART" id="SM00387">
    <property type="entry name" value="HATPase_c"/>
    <property type="match status" value="1"/>
</dbReference>
<sequence>MPPSDRGGLPAAYRNEAPPALVQAAEKRKNAAETVLWLFVILGLSVLVLQGTGYVKLFALQSKAALIGLSVIAAALVLAAVYSYLQGVKLRAALKRLSDQQRRKRQRVTLPAEGDAHEAEETMSEEDEAWTEQVRFTAVIEERQRLARELHDAVSQQLFAISMTATAVSRTMEKDWERAKRQVQLIEEMASVAQSEMRALLLHLRPVHLDGKHLSQALHSLVDELKQKVPMVISLEADVTVQLGSEAEDHLFRIAQEALSNSLRHSKADQLNIYLQQAGAFVRLTVQDNGVGFHAEEKKQTSYGLLTMEERVNELGGSMKLITSPGNGVVIDIWVPSATHDGGGILANGSDRTNGQHRTAY</sequence>
<evidence type="ECO:0000256" key="10">
    <source>
        <dbReference type="ARBA" id="ARBA00022989"/>
    </source>
</evidence>
<dbReference type="EMBL" id="JAAAMU010000025">
    <property type="protein sequence ID" value="NBC72952.1"/>
    <property type="molecule type" value="Genomic_DNA"/>
</dbReference>
<dbReference type="AlphaFoldDB" id="A0A7X4YUS0"/>
<dbReference type="Pfam" id="PF07730">
    <property type="entry name" value="HisKA_3"/>
    <property type="match status" value="1"/>
</dbReference>
<dbReference type="GO" id="GO:0000155">
    <property type="term" value="F:phosphorelay sensor kinase activity"/>
    <property type="evidence" value="ECO:0007669"/>
    <property type="project" value="InterPro"/>
</dbReference>
<keyword evidence="11" id="KW-0902">Two-component regulatory system</keyword>
<keyword evidence="12 14" id="KW-0472">Membrane</keyword>
<keyword evidence="10 14" id="KW-1133">Transmembrane helix</keyword>
<keyword evidence="8 16" id="KW-0418">Kinase</keyword>
<evidence type="ECO:0000256" key="6">
    <source>
        <dbReference type="ARBA" id="ARBA00022692"/>
    </source>
</evidence>
<dbReference type="OrthoDB" id="9795828at2"/>
<dbReference type="Gene3D" id="3.30.565.10">
    <property type="entry name" value="Histidine kinase-like ATPase, C-terminal domain"/>
    <property type="match status" value="1"/>
</dbReference>
<keyword evidence="6 14" id="KW-0812">Transmembrane</keyword>
<feature type="region of interest" description="Disordered" evidence="13">
    <location>
        <begin position="105"/>
        <end position="124"/>
    </location>
</feature>